<keyword evidence="2" id="KW-1185">Reference proteome</keyword>
<evidence type="ECO:0000313" key="2">
    <source>
        <dbReference type="Proteomes" id="UP001196565"/>
    </source>
</evidence>
<name>A0ABS7A351_9PROT</name>
<accession>A0ABS7A351</accession>
<dbReference type="Proteomes" id="UP001196565">
    <property type="component" value="Unassembled WGS sequence"/>
</dbReference>
<comment type="caution">
    <text evidence="1">The sequence shown here is derived from an EMBL/GenBank/DDBJ whole genome shotgun (WGS) entry which is preliminary data.</text>
</comment>
<evidence type="ECO:0000313" key="1">
    <source>
        <dbReference type="EMBL" id="MBW6396721.1"/>
    </source>
</evidence>
<sequence>MLRAIVTSSMPEGLRPAPADVAARALVLERGAIAFGISWHGLSPAQAALVITHAARMLAGPGSAEAARLDAAAARFAAAHDLTAFSVGIAEDMARSERLAALRRHGHAVLPWPRPARLA</sequence>
<dbReference type="EMBL" id="JAHYBZ010000001">
    <property type="protein sequence ID" value="MBW6396721.1"/>
    <property type="molecule type" value="Genomic_DNA"/>
</dbReference>
<organism evidence="1 2">
    <name type="scientific">Roseomonas alba</name>
    <dbReference type="NCBI Taxonomy" id="2846776"/>
    <lineage>
        <taxon>Bacteria</taxon>
        <taxon>Pseudomonadati</taxon>
        <taxon>Pseudomonadota</taxon>
        <taxon>Alphaproteobacteria</taxon>
        <taxon>Acetobacterales</taxon>
        <taxon>Roseomonadaceae</taxon>
        <taxon>Roseomonas</taxon>
    </lineage>
</organism>
<reference evidence="1 2" key="1">
    <citation type="submission" date="2021-07" db="EMBL/GenBank/DDBJ databases">
        <authorList>
            <person name="So Y."/>
        </authorList>
    </citation>
    <scope>NUCLEOTIDE SEQUENCE [LARGE SCALE GENOMIC DNA]</scope>
    <source>
        <strain evidence="1 2">HJA6</strain>
    </source>
</reference>
<gene>
    <name evidence="1" type="ORF">KPL78_02630</name>
</gene>
<dbReference type="RefSeq" id="WP_219761204.1">
    <property type="nucleotide sequence ID" value="NZ_JAHYBZ010000001.1"/>
</dbReference>
<protein>
    <submittedName>
        <fullName evidence="1">Uncharacterized protein</fullName>
    </submittedName>
</protein>
<proteinExistence type="predicted"/>